<dbReference type="GeneID" id="24623268"/>
<keyword evidence="2" id="KW-1185">Reference proteome</keyword>
<dbReference type="OrthoDB" id="6074at10239"/>
<gene>
    <name evidence="1" type="ORF">NW77_141</name>
</gene>
<dbReference type="InterPro" id="IPR027417">
    <property type="entry name" value="P-loop_NTPase"/>
</dbReference>
<dbReference type="RefSeq" id="YP_009147653.1">
    <property type="nucleotide sequence ID" value="NC_027340.1"/>
</dbReference>
<evidence type="ECO:0000313" key="2">
    <source>
        <dbReference type="Proteomes" id="UP000030322"/>
    </source>
</evidence>
<dbReference type="SUPFAM" id="SSF52540">
    <property type="entry name" value="P-loop containing nucleoside triphosphate hydrolases"/>
    <property type="match status" value="1"/>
</dbReference>
<accession>A0A0A0YSF1</accession>
<reference evidence="1 2" key="1">
    <citation type="submission" date="2014-10" db="EMBL/GenBank/DDBJ databases">
        <title>Characterization of a new ViI-like Erwinia amylovora bacteriophage.</title>
        <authorList>
            <person name="Lagonenko A.L."/>
            <person name="Valentovich L.N."/>
        </authorList>
    </citation>
    <scope>NUCLEOTIDE SEQUENCE [LARGE SCALE GENOMIC DNA]</scope>
</reference>
<name>A0A0A0YSF1_9CAUD</name>
<dbReference type="InterPro" id="IPR041021">
    <property type="entry name" value="HMUD2"/>
</dbReference>
<protein>
    <submittedName>
        <fullName evidence="1">Uncharacterized protein</fullName>
    </submittedName>
</protein>
<sequence>MIVIKGPSGCGKGTRVAQFIEFLRTKMEPREVSYEHGSKTKLLGLAFDELKLLFIGQYTVSNKSGLASWTSMDTIHGSLGGVTAREFLKDEVDNGFTLVCEGEPLMLSDKWRPAYMFDYYKLDCVSMLYFHYPDRAEYDARIIGRSGKAAGDSAWGRNSEYPKEFEKTLNEMRNIITMAGVEQMNESETGKTHMMCDTPNAWSEFTLMPHDAALACVGRAIMFQLRQKGASQPFIKNTKEFEQFCIDHPMLRSVDGPNPLEHRVPAKAAKAAPVKEEPVPVRTNSILRHFGASK</sequence>
<dbReference type="Proteomes" id="UP000030322">
    <property type="component" value="Segment"/>
</dbReference>
<dbReference type="EMBL" id="KP037007">
    <property type="protein sequence ID" value="AIX13149.1"/>
    <property type="molecule type" value="Genomic_DNA"/>
</dbReference>
<organism evidence="1 2">
    <name type="scientific">Erwinia phage phiEa2809</name>
    <dbReference type="NCBI Taxonomy" id="1564096"/>
    <lineage>
        <taxon>Viruses</taxon>
        <taxon>Duplodnaviria</taxon>
        <taxon>Heunggongvirae</taxon>
        <taxon>Uroviricota</taxon>
        <taxon>Caudoviricetes</taxon>
        <taxon>Pantevenvirales</taxon>
        <taxon>Ackermannviridae</taxon>
        <taxon>Nezavisimistyvirus</taxon>
        <taxon>Nezavisimistyvirus Ea2809</taxon>
    </lineage>
</organism>
<dbReference type="Pfam" id="PF18747">
    <property type="entry name" value="HMUD2"/>
    <property type="match status" value="1"/>
</dbReference>
<proteinExistence type="predicted"/>
<dbReference type="KEGG" id="vg:24623268"/>
<evidence type="ECO:0000313" key="1">
    <source>
        <dbReference type="EMBL" id="AIX13149.1"/>
    </source>
</evidence>